<name>A0A7Y9XEY0_9ACTN</name>
<dbReference type="RefSeq" id="WP_337797904.1">
    <property type="nucleotide sequence ID" value="NZ_JACCHL010000001.1"/>
</dbReference>
<dbReference type="AlphaFoldDB" id="A0A7Y9XEY0"/>
<evidence type="ECO:0000313" key="6">
    <source>
        <dbReference type="Proteomes" id="UP000584931"/>
    </source>
</evidence>
<feature type="domain" description="HTH luxR-type" evidence="4">
    <location>
        <begin position="1"/>
        <end position="52"/>
    </location>
</feature>
<evidence type="ECO:0000256" key="1">
    <source>
        <dbReference type="ARBA" id="ARBA00023015"/>
    </source>
</evidence>
<evidence type="ECO:0000259" key="4">
    <source>
        <dbReference type="PROSITE" id="PS50043"/>
    </source>
</evidence>
<protein>
    <submittedName>
        <fullName evidence="5">DNA-binding NarL/FixJ family response regulator</fullName>
    </submittedName>
</protein>
<dbReference type="InterPro" id="IPR000792">
    <property type="entry name" value="Tscrpt_reg_LuxR_C"/>
</dbReference>
<dbReference type="EMBL" id="JACCHL010000001">
    <property type="protein sequence ID" value="NYH54389.1"/>
    <property type="molecule type" value="Genomic_DNA"/>
</dbReference>
<dbReference type="PANTHER" id="PTHR44688">
    <property type="entry name" value="DNA-BINDING TRANSCRIPTIONAL ACTIVATOR DEVR_DOSR"/>
    <property type="match status" value="1"/>
</dbReference>
<dbReference type="Gene3D" id="1.10.10.10">
    <property type="entry name" value="Winged helix-like DNA-binding domain superfamily/Winged helix DNA-binding domain"/>
    <property type="match status" value="1"/>
</dbReference>
<dbReference type="PANTHER" id="PTHR44688:SF16">
    <property type="entry name" value="DNA-BINDING TRANSCRIPTIONAL ACTIVATOR DEVR_DOSR"/>
    <property type="match status" value="1"/>
</dbReference>
<dbReference type="GO" id="GO:0006355">
    <property type="term" value="P:regulation of DNA-templated transcription"/>
    <property type="evidence" value="ECO:0007669"/>
    <property type="project" value="InterPro"/>
</dbReference>
<dbReference type="PRINTS" id="PR00038">
    <property type="entry name" value="HTHLUXR"/>
</dbReference>
<evidence type="ECO:0000256" key="3">
    <source>
        <dbReference type="ARBA" id="ARBA00023163"/>
    </source>
</evidence>
<dbReference type="GO" id="GO:0003677">
    <property type="term" value="F:DNA binding"/>
    <property type="evidence" value="ECO:0007669"/>
    <property type="project" value="UniProtKB-KW"/>
</dbReference>
<proteinExistence type="predicted"/>
<reference evidence="5 6" key="1">
    <citation type="submission" date="2020-07" db="EMBL/GenBank/DDBJ databases">
        <title>Sequencing the genomes of 1000 actinobacteria strains.</title>
        <authorList>
            <person name="Klenk H.-P."/>
        </authorList>
    </citation>
    <scope>NUCLEOTIDE SEQUENCE [LARGE SCALE GENOMIC DNA]</scope>
    <source>
        <strain evidence="5 6">DSM 45278</strain>
    </source>
</reference>
<gene>
    <name evidence="5" type="ORF">HNR06_003978</name>
</gene>
<dbReference type="InterPro" id="IPR036388">
    <property type="entry name" value="WH-like_DNA-bd_sf"/>
</dbReference>
<dbReference type="SUPFAM" id="SSF46894">
    <property type="entry name" value="C-terminal effector domain of the bipartite response regulators"/>
    <property type="match status" value="1"/>
</dbReference>
<dbReference type="CDD" id="cd06170">
    <property type="entry name" value="LuxR_C_like"/>
    <property type="match status" value="1"/>
</dbReference>
<evidence type="ECO:0000256" key="2">
    <source>
        <dbReference type="ARBA" id="ARBA00023125"/>
    </source>
</evidence>
<dbReference type="InterPro" id="IPR016032">
    <property type="entry name" value="Sig_transdc_resp-reg_C-effctor"/>
</dbReference>
<dbReference type="PROSITE" id="PS50043">
    <property type="entry name" value="HTH_LUXR_2"/>
    <property type="match status" value="1"/>
</dbReference>
<keyword evidence="2 5" id="KW-0238">DNA-binding</keyword>
<keyword evidence="3" id="KW-0804">Transcription</keyword>
<keyword evidence="1" id="KW-0805">Transcription regulation</keyword>
<dbReference type="Pfam" id="PF00196">
    <property type="entry name" value="GerE"/>
    <property type="match status" value="1"/>
</dbReference>
<dbReference type="Proteomes" id="UP000584931">
    <property type="component" value="Unassembled WGS sequence"/>
</dbReference>
<comment type="caution">
    <text evidence="5">The sequence shown here is derived from an EMBL/GenBank/DDBJ whole genome shotgun (WGS) entry which is preliminary data.</text>
</comment>
<organism evidence="5 6">
    <name type="scientific">Nocardiopsis sinuspersici</name>
    <dbReference type="NCBI Taxonomy" id="501010"/>
    <lineage>
        <taxon>Bacteria</taxon>
        <taxon>Bacillati</taxon>
        <taxon>Actinomycetota</taxon>
        <taxon>Actinomycetes</taxon>
        <taxon>Streptosporangiales</taxon>
        <taxon>Nocardiopsidaceae</taxon>
        <taxon>Nocardiopsis</taxon>
    </lineage>
</organism>
<accession>A0A7Y9XEY0</accession>
<evidence type="ECO:0000313" key="5">
    <source>
        <dbReference type="EMBL" id="NYH54389.1"/>
    </source>
</evidence>
<sequence>MLRLPAVGSTDAQIAGELFISAKTASVHVSNILAKLDVPNRATAGARARDLGAA</sequence>
<dbReference type="SMART" id="SM00421">
    <property type="entry name" value="HTH_LUXR"/>
    <property type="match status" value="1"/>
</dbReference>